<accession>A0A3G4ZN75</accession>
<protein>
    <submittedName>
        <fullName evidence="1">Uncharacterized protein</fullName>
    </submittedName>
</protein>
<organism evidence="1">
    <name type="scientific">Terrestrivirus sp</name>
    <dbReference type="NCBI Taxonomy" id="2487775"/>
    <lineage>
        <taxon>Viruses</taxon>
        <taxon>Varidnaviria</taxon>
        <taxon>Bamfordvirae</taxon>
        <taxon>Nucleocytoviricota</taxon>
        <taxon>Megaviricetes</taxon>
        <taxon>Imitervirales</taxon>
        <taxon>Mimiviridae</taxon>
        <taxon>Klosneuvirinae</taxon>
    </lineage>
</organism>
<dbReference type="EMBL" id="MK071983">
    <property type="protein sequence ID" value="AYV76312.1"/>
    <property type="molecule type" value="Genomic_DNA"/>
</dbReference>
<gene>
    <name evidence="1" type="ORF">Terrestrivirus5_134</name>
</gene>
<evidence type="ECO:0000313" key="1">
    <source>
        <dbReference type="EMBL" id="AYV76312.1"/>
    </source>
</evidence>
<proteinExistence type="predicted"/>
<reference evidence="1" key="1">
    <citation type="submission" date="2018-10" db="EMBL/GenBank/DDBJ databases">
        <title>Hidden diversity of soil giant viruses.</title>
        <authorList>
            <person name="Schulz F."/>
            <person name="Alteio L."/>
            <person name="Goudeau D."/>
            <person name="Ryan E.M."/>
            <person name="Malmstrom R.R."/>
            <person name="Blanchard J."/>
            <person name="Woyke T."/>
        </authorList>
    </citation>
    <scope>NUCLEOTIDE SEQUENCE</scope>
    <source>
        <strain evidence="1">TEV1</strain>
    </source>
</reference>
<sequence>MFRRINYQKVSPSNDSSSESLLEMEQLSLYPVIDPSYLTKTVYTNPTNPIGSSNHVSSTNPFYDLIDLSETPIANTNANTNQGDNIRLPVTTFEQKFDYTKPDATLQDTLQTEFEVIKFPYTVQNVPAVTSLIIRSKNNDINIYKNKIVTSKPVLVSQMGNSLKIWDAYYSENRIMAMDGSTVLNGYYIRDLDDNKILVKNKINMTEFPVRIGDSIFNIDFQGDECNVKCDNNLFDGRTVNIKSRGYSKLDLGMSKFVDINQNVSISDVIFCKIEDNPMSSNTN</sequence>
<name>A0A3G4ZN75_9VIRU</name>